<keyword evidence="6" id="KW-0408">Iron</keyword>
<dbReference type="OrthoDB" id="9779457at2"/>
<keyword evidence="11" id="KW-1185">Reference proteome</keyword>
<dbReference type="InterPro" id="IPR050954">
    <property type="entry name" value="ET_IronSulfur_Cluster-Binding"/>
</dbReference>
<dbReference type="InterPro" id="IPR017896">
    <property type="entry name" value="4Fe4S_Fe-S-bd"/>
</dbReference>
<name>A0A3N0IWX6_9ACTN</name>
<dbReference type="GO" id="GO:0046872">
    <property type="term" value="F:metal ion binding"/>
    <property type="evidence" value="ECO:0007669"/>
    <property type="project" value="UniProtKB-KW"/>
</dbReference>
<dbReference type="Proteomes" id="UP000270112">
    <property type="component" value="Unassembled WGS sequence"/>
</dbReference>
<reference evidence="12" key="2">
    <citation type="submission" date="2018-05" db="EMBL/GenBank/DDBJ databases">
        <title>Genome Sequencing of selected type strains of the family Eggerthellaceae.</title>
        <authorList>
            <person name="Danylec N."/>
            <person name="Stoll D.A."/>
            <person name="Doetsch A."/>
            <person name="Huch M."/>
        </authorList>
    </citation>
    <scope>NUCLEOTIDE SEQUENCE [LARGE SCALE GENOMIC DNA]</scope>
    <source>
        <strain evidence="12">DSM 16107</strain>
    </source>
</reference>
<keyword evidence="4" id="KW-0677">Repeat</keyword>
<keyword evidence="2" id="KW-0004">4Fe-4S</keyword>
<protein>
    <submittedName>
        <fullName evidence="10">4Fe-4S ferredoxin</fullName>
    </submittedName>
</protein>
<sequence>MTLGFYYNQSACSGCRACQIACKDRNDLPVGALYRHVSTFQTGTFPDATLYHYAATCNHCESPACVANCPVSAMQKADDGTVQHDDVLCIGCGTCVKSCPYGVPVLFEEKNIAGKCDSCKPFRDAGKNPVCVDACNMRCLDFGDIDELKEKYGADLVSELPILPSAEETGPSTLINPKAAALSEDFKEAIL</sequence>
<dbReference type="PROSITE" id="PS51379">
    <property type="entry name" value="4FE4S_FER_2"/>
    <property type="match status" value="2"/>
</dbReference>
<evidence type="ECO:0000313" key="11">
    <source>
        <dbReference type="Proteomes" id="UP000253817"/>
    </source>
</evidence>
<evidence type="ECO:0000313" key="9">
    <source>
        <dbReference type="EMBL" id="RDB70835.1"/>
    </source>
</evidence>
<evidence type="ECO:0000256" key="1">
    <source>
        <dbReference type="ARBA" id="ARBA00022448"/>
    </source>
</evidence>
<keyword evidence="7" id="KW-0411">Iron-sulfur</keyword>
<dbReference type="PANTHER" id="PTHR43177:SF5">
    <property type="entry name" value="ANAEROBIC DIMETHYL SULFOXIDE REDUCTASE CHAIN B-RELATED"/>
    <property type="match status" value="1"/>
</dbReference>
<evidence type="ECO:0000259" key="8">
    <source>
        <dbReference type="PROSITE" id="PS51379"/>
    </source>
</evidence>
<evidence type="ECO:0000256" key="7">
    <source>
        <dbReference type="ARBA" id="ARBA00023014"/>
    </source>
</evidence>
<dbReference type="AlphaFoldDB" id="A0A3N0IWX6"/>
<dbReference type="EMBL" id="QICC01000035">
    <property type="protein sequence ID" value="RNM41501.1"/>
    <property type="molecule type" value="Genomic_DNA"/>
</dbReference>
<keyword evidence="1" id="KW-0813">Transport</keyword>
<evidence type="ECO:0000256" key="2">
    <source>
        <dbReference type="ARBA" id="ARBA00022485"/>
    </source>
</evidence>
<feature type="domain" description="4Fe-4S ferredoxin-type" evidence="8">
    <location>
        <begin position="48"/>
        <end position="79"/>
    </location>
</feature>
<dbReference type="CDD" id="cd16371">
    <property type="entry name" value="DMSOR_beta_like"/>
    <property type="match status" value="1"/>
</dbReference>
<evidence type="ECO:0000313" key="10">
    <source>
        <dbReference type="EMBL" id="RNM41501.1"/>
    </source>
</evidence>
<dbReference type="EMBL" id="PPTT01000004">
    <property type="protein sequence ID" value="RDB70835.1"/>
    <property type="molecule type" value="Genomic_DNA"/>
</dbReference>
<keyword evidence="3" id="KW-0479">Metal-binding</keyword>
<dbReference type="GO" id="GO:0051539">
    <property type="term" value="F:4 iron, 4 sulfur cluster binding"/>
    <property type="evidence" value="ECO:0007669"/>
    <property type="project" value="UniProtKB-KW"/>
</dbReference>
<reference evidence="10" key="3">
    <citation type="journal article" date="2019" name="Microbiol. Resour. Announc.">
        <title>Draft Genome Sequences of Type Strains of Gordonibacter faecihominis, Paraeggerthella hongkongensis, Parvibacter caecicola,Slackia equolifaciens, Slackia faecicanis, and Slackia isoflavoniconvertens.</title>
        <authorList>
            <person name="Danylec N."/>
            <person name="Stoll D.A."/>
            <person name="Dotsch A."/>
            <person name="Huch M."/>
        </authorList>
    </citation>
    <scope>NUCLEOTIDE SEQUENCE</scope>
    <source>
        <strain evidence="10">DSM 16107</strain>
    </source>
</reference>
<evidence type="ECO:0000256" key="6">
    <source>
        <dbReference type="ARBA" id="ARBA00023004"/>
    </source>
</evidence>
<accession>A0A3N0IWX6</accession>
<evidence type="ECO:0000256" key="3">
    <source>
        <dbReference type="ARBA" id="ARBA00022723"/>
    </source>
</evidence>
<evidence type="ECO:0000256" key="4">
    <source>
        <dbReference type="ARBA" id="ARBA00022737"/>
    </source>
</evidence>
<dbReference type="Pfam" id="PF12800">
    <property type="entry name" value="Fer4_4"/>
    <property type="match status" value="1"/>
</dbReference>
<evidence type="ECO:0000256" key="5">
    <source>
        <dbReference type="ARBA" id="ARBA00022982"/>
    </source>
</evidence>
<evidence type="ECO:0000313" key="12">
    <source>
        <dbReference type="Proteomes" id="UP000270112"/>
    </source>
</evidence>
<dbReference type="PANTHER" id="PTHR43177">
    <property type="entry name" value="PROTEIN NRFC"/>
    <property type="match status" value="1"/>
</dbReference>
<keyword evidence="5" id="KW-0249">Electron transport</keyword>
<organism evidence="10 12">
    <name type="scientific">Eggerthella sinensis</name>
    <dbReference type="NCBI Taxonomy" id="242230"/>
    <lineage>
        <taxon>Bacteria</taxon>
        <taxon>Bacillati</taxon>
        <taxon>Actinomycetota</taxon>
        <taxon>Coriobacteriia</taxon>
        <taxon>Eggerthellales</taxon>
        <taxon>Eggerthellaceae</taxon>
        <taxon>Eggerthella</taxon>
    </lineage>
</organism>
<dbReference type="Pfam" id="PF13247">
    <property type="entry name" value="Fer4_11"/>
    <property type="match status" value="1"/>
</dbReference>
<dbReference type="Gene3D" id="3.30.70.20">
    <property type="match status" value="2"/>
</dbReference>
<reference evidence="9 11" key="1">
    <citation type="journal article" date="2018" name="Elife">
        <title>Discovery and characterization of a prevalent human gut bacterial enzyme sufficient for the inactivation of a family of plant toxins.</title>
        <authorList>
            <person name="Koppel N."/>
            <person name="Bisanz J.E."/>
            <person name="Pandelia M.E."/>
            <person name="Turnbaugh P.J."/>
            <person name="Balskus E.P."/>
        </authorList>
    </citation>
    <scope>NUCLEOTIDE SEQUENCE [LARGE SCALE GENOMIC DNA]</scope>
    <source>
        <strain evidence="9 11">DSM 16107</strain>
    </source>
</reference>
<feature type="domain" description="4Fe-4S ferredoxin-type" evidence="8">
    <location>
        <begin position="80"/>
        <end position="109"/>
    </location>
</feature>
<dbReference type="Proteomes" id="UP000253817">
    <property type="component" value="Unassembled WGS sequence"/>
</dbReference>
<gene>
    <name evidence="9" type="ORF">C1876_03170</name>
    <name evidence="10" type="ORF">DMP09_09430</name>
</gene>
<comment type="caution">
    <text evidence="10">The sequence shown here is derived from an EMBL/GenBank/DDBJ whole genome shotgun (WGS) entry which is preliminary data.</text>
</comment>
<dbReference type="PROSITE" id="PS00198">
    <property type="entry name" value="4FE4S_FER_1"/>
    <property type="match status" value="1"/>
</dbReference>
<dbReference type="SUPFAM" id="SSF54862">
    <property type="entry name" value="4Fe-4S ferredoxins"/>
    <property type="match status" value="1"/>
</dbReference>
<proteinExistence type="predicted"/>
<dbReference type="InterPro" id="IPR017900">
    <property type="entry name" value="4Fe4S_Fe_S_CS"/>
</dbReference>